<dbReference type="EMBL" id="JBFNQD010000001">
    <property type="protein sequence ID" value="MEW9304313.1"/>
    <property type="molecule type" value="Genomic_DNA"/>
</dbReference>
<evidence type="ECO:0008006" key="6">
    <source>
        <dbReference type="Google" id="ProtNLM"/>
    </source>
</evidence>
<organism evidence="3 5">
    <name type="scientific">Labrys neptuniae</name>
    <dbReference type="NCBI Taxonomy" id="376174"/>
    <lineage>
        <taxon>Bacteria</taxon>
        <taxon>Pseudomonadati</taxon>
        <taxon>Pseudomonadota</taxon>
        <taxon>Alphaproteobacteria</taxon>
        <taxon>Hyphomicrobiales</taxon>
        <taxon>Xanthobacteraceae</taxon>
        <taxon>Labrys</taxon>
    </lineage>
</organism>
<evidence type="ECO:0000313" key="3">
    <source>
        <dbReference type="EMBL" id="MFC2248958.1"/>
    </source>
</evidence>
<accession>A0ABV6Z9T0</accession>
<sequence>MAPNEQINRPKVKLAGRHFHLPASRSLRVILGVLLVIGGFLGFLPILGFWMIPLGLLILSIDIALVRRHRRKLAVWWGRRRQPRPVEDR</sequence>
<dbReference type="EMBL" id="JBHGPK010000001">
    <property type="protein sequence ID" value="MFC2248958.1"/>
    <property type="molecule type" value="Genomic_DNA"/>
</dbReference>
<gene>
    <name evidence="2" type="ORF">ABXS05_02100</name>
    <name evidence="3" type="ORF">ACETRX_04975</name>
</gene>
<dbReference type="RefSeq" id="WP_311936171.1">
    <property type="nucleotide sequence ID" value="NZ_JAVSCS010000014.1"/>
</dbReference>
<keyword evidence="1" id="KW-1133">Transmembrane helix</keyword>
<keyword evidence="4" id="KW-1185">Reference proteome</keyword>
<reference evidence="2 4" key="1">
    <citation type="submission" date="2024-07" db="EMBL/GenBank/DDBJ databases">
        <title>Description of Labrys sedimenti sp. nov., isolated from a diclofenac-degrading enrichment culture.</title>
        <authorList>
            <person name="Tancsics A."/>
            <person name="Csepanyi A."/>
        </authorList>
    </citation>
    <scope>NUCLEOTIDE SEQUENCE [LARGE SCALE GENOMIC DNA]</scope>
    <source>
        <strain evidence="2 4">LMG 23578</strain>
    </source>
</reference>
<evidence type="ECO:0000313" key="5">
    <source>
        <dbReference type="Proteomes" id="UP001595190"/>
    </source>
</evidence>
<name>A0ABV6Z9T0_9HYPH</name>
<dbReference type="Proteomes" id="UP001595190">
    <property type="component" value="Unassembled WGS sequence"/>
</dbReference>
<evidence type="ECO:0000256" key="1">
    <source>
        <dbReference type="SAM" id="Phobius"/>
    </source>
</evidence>
<feature type="transmembrane region" description="Helical" evidence="1">
    <location>
        <begin position="50"/>
        <end position="66"/>
    </location>
</feature>
<reference evidence="3 5" key="2">
    <citation type="submission" date="2024-09" db="EMBL/GenBank/DDBJ databases">
        <title>Description of Labrys sedimenti sp. nov., isolated from a diclofenac-degrading enrichment culture, and genome-based reclassification of Labrys portucalensis as a later heterotypic synonym of Labrys neptuniae.</title>
        <authorList>
            <person name="Tancsics A."/>
            <person name="Csepanyi A."/>
        </authorList>
    </citation>
    <scope>NUCLEOTIDE SEQUENCE [LARGE SCALE GENOMIC DNA]</scope>
    <source>
        <strain evidence="3 5">LMG 23412</strain>
    </source>
</reference>
<evidence type="ECO:0000313" key="2">
    <source>
        <dbReference type="EMBL" id="MEW9304313.1"/>
    </source>
</evidence>
<keyword evidence="1" id="KW-0812">Transmembrane</keyword>
<proteinExistence type="predicted"/>
<feature type="transmembrane region" description="Helical" evidence="1">
    <location>
        <begin position="27"/>
        <end position="44"/>
    </location>
</feature>
<keyword evidence="1" id="KW-0472">Membrane</keyword>
<dbReference type="Proteomes" id="UP001555786">
    <property type="component" value="Unassembled WGS sequence"/>
</dbReference>
<evidence type="ECO:0000313" key="4">
    <source>
        <dbReference type="Proteomes" id="UP001555786"/>
    </source>
</evidence>
<protein>
    <recommendedName>
        <fullName evidence="6">Transmembrane protein PGPGW</fullName>
    </recommendedName>
</protein>
<comment type="caution">
    <text evidence="3">The sequence shown here is derived from an EMBL/GenBank/DDBJ whole genome shotgun (WGS) entry which is preliminary data.</text>
</comment>